<protein>
    <submittedName>
        <fullName evidence="4">Putative primase 2</fullName>
    </submittedName>
</protein>
<evidence type="ECO:0000259" key="3">
    <source>
        <dbReference type="Pfam" id="PF18168"/>
    </source>
</evidence>
<feature type="domain" description="Prim-pol family 5" evidence="3">
    <location>
        <begin position="315"/>
        <end position="539"/>
    </location>
</feature>
<dbReference type="OrthoDB" id="278654at2759"/>
<accession>A0A2V2WXZ7</accession>
<evidence type="ECO:0000259" key="2">
    <source>
        <dbReference type="Pfam" id="PF08707"/>
    </source>
</evidence>
<dbReference type="VEuPathDB" id="TriTrypDB:TcCLB.506529.410"/>
<dbReference type="GO" id="GO:0016817">
    <property type="term" value="F:hydrolase activity, acting on acid anhydrides"/>
    <property type="evidence" value="ECO:0007669"/>
    <property type="project" value="InterPro"/>
</dbReference>
<dbReference type="VEuPathDB" id="TriTrypDB:TcG_02377"/>
<dbReference type="InterPro" id="IPR014819">
    <property type="entry name" value="PriCT_2"/>
</dbReference>
<feature type="compositionally biased region" description="Low complexity" evidence="1">
    <location>
        <begin position="92"/>
        <end position="106"/>
    </location>
</feature>
<feature type="compositionally biased region" description="Acidic residues" evidence="1">
    <location>
        <begin position="159"/>
        <end position="179"/>
    </location>
</feature>
<dbReference type="Proteomes" id="UP000246078">
    <property type="component" value="Unassembled WGS sequence"/>
</dbReference>
<gene>
    <name evidence="4" type="ORF">C3747_50g117</name>
</gene>
<dbReference type="VEuPathDB" id="TriTrypDB:Tc_MARK_5686"/>
<feature type="region of interest" description="Disordered" evidence="1">
    <location>
        <begin position="41"/>
        <end position="64"/>
    </location>
</feature>
<dbReference type="VEuPathDB" id="TriTrypDB:ECC02_002452"/>
<dbReference type="Pfam" id="PF08707">
    <property type="entry name" value="PriCT_2"/>
    <property type="match status" value="1"/>
</dbReference>
<comment type="caution">
    <text evidence="4">The sequence shown here is derived from an EMBL/GenBank/DDBJ whole genome shotgun (WGS) entry which is preliminary data.</text>
</comment>
<dbReference type="VEuPathDB" id="TriTrypDB:TCDM_05025"/>
<evidence type="ECO:0000313" key="4">
    <source>
        <dbReference type="EMBL" id="PWV12569.1"/>
    </source>
</evidence>
<sequence length="721" mass="80988">MLQLSRLLQCVRIASSSSSSSSLFASLRAFSNGRRVGKKALASATSGEAREVGGDEDTDDSADMRHDTMSELGRTRPNIDFASFEADVNDGGMMPLPLRGGLQLPPSQHQKRQPRRLGLSPPSSLSSLSALPEEVLQATNASDPIDAARRERRVRGAREEEEEEEEGEGEGDDDEEAGMENEHDPVDAPAAFPNGYTNHHHNHNKHNNEYDVDIGKDTLSTTINSHNSNNNNNNNNYHTNIAGLTNPFLGLHEHITRSYRLDQLLAVARPEDILMGRQEAKSGAFSFIRFESGPQFLASNAKSSTTPRSEETPHNDCALVVAERLMAFPPHMRHFHSICGRENVPCDFFADVDLPNETPASGEKLLLEMLNYLEVRLEGIGFHQPSFLVLANEVPSPDKVSYHVHARSMGAMDEKTTADDEEGDDDANEHENEDEEADLAGTKGSPRGKKRNNNNNNNKKAAKAKKGQKQKKIIAFQDYRVVRLLADEVNTTLGRTVVDEQCYRANGMLRCAFSSKIAPSPNGGVVRQKGKRLVPMLKAQDTALQRRLNEMSAYLNTLSEAEVLERTFGTRFAPITGSQKADTVKDSTRQFKLLRARNVLGPKEAQAVEFDAYGNAVSLYLTEGAKWRRFKMVIEKLRRMPPRSAESYDIWVRVGLALHNFSNEDHVFEEWVRFSLKCPQKYSRESCRKKWQQFERNPDALNWRRGFNYLNTTVWRSVYRE</sequence>
<feature type="domain" description="Prim-pol family 5" evidence="3">
    <location>
        <begin position="271"/>
        <end position="302"/>
    </location>
</feature>
<name>A0A2V2WXZ7_TRYCR</name>
<dbReference type="VEuPathDB" id="TriTrypDB:C4B63_41g206"/>
<dbReference type="VEuPathDB" id="TriTrypDB:BCY84_19411"/>
<dbReference type="VEuPathDB" id="TriTrypDB:TcCL_NonESM01472"/>
<feature type="compositionally biased region" description="Acidic residues" evidence="1">
    <location>
        <begin position="419"/>
        <end position="438"/>
    </location>
</feature>
<proteinExistence type="predicted"/>
<evidence type="ECO:0000313" key="5">
    <source>
        <dbReference type="Proteomes" id="UP000246078"/>
    </source>
</evidence>
<feature type="compositionally biased region" description="Basic residues" evidence="1">
    <location>
        <begin position="460"/>
        <end position="469"/>
    </location>
</feature>
<dbReference type="VEuPathDB" id="TriTrypDB:TcCLB.510889.110"/>
<reference evidence="4 5" key="1">
    <citation type="journal article" date="2018" name="Microb. Genom.">
        <title>Expanding an expanded genome: long-read sequencing of Trypanosoma cruzi.</title>
        <authorList>
            <person name="Berna L."/>
            <person name="Rodriguez M."/>
            <person name="Chiribao M.L."/>
            <person name="Parodi-Talice A."/>
            <person name="Pita S."/>
            <person name="Rijo G."/>
            <person name="Alvarez-Valin F."/>
            <person name="Robello C."/>
        </authorList>
    </citation>
    <scope>NUCLEOTIDE SEQUENCE [LARGE SCALE GENOMIC DNA]</scope>
    <source>
        <strain evidence="4 5">TCC</strain>
    </source>
</reference>
<feature type="region of interest" description="Disordered" evidence="1">
    <location>
        <begin position="92"/>
        <end position="212"/>
    </location>
</feature>
<dbReference type="VEuPathDB" id="TriTrypDB:TCSYLVIO_006932"/>
<dbReference type="VEuPathDB" id="TriTrypDB:TcBrA4_0067500"/>
<dbReference type="EMBL" id="PRFC01000050">
    <property type="protein sequence ID" value="PWV12569.1"/>
    <property type="molecule type" value="Genomic_DNA"/>
</dbReference>
<dbReference type="OMA" id="YDVWVRV"/>
<dbReference type="InterPro" id="IPR040550">
    <property type="entry name" value="PPL5"/>
</dbReference>
<feature type="domain" description="Primase C-terminal 2" evidence="2">
    <location>
        <begin position="637"/>
        <end position="696"/>
    </location>
</feature>
<organism evidence="4 5">
    <name type="scientific">Trypanosoma cruzi</name>
    <dbReference type="NCBI Taxonomy" id="5693"/>
    <lineage>
        <taxon>Eukaryota</taxon>
        <taxon>Discoba</taxon>
        <taxon>Euglenozoa</taxon>
        <taxon>Kinetoplastea</taxon>
        <taxon>Metakinetoplastina</taxon>
        <taxon>Trypanosomatida</taxon>
        <taxon>Trypanosomatidae</taxon>
        <taxon>Trypanosoma</taxon>
        <taxon>Schizotrypanum</taxon>
    </lineage>
</organism>
<dbReference type="VEuPathDB" id="TriTrypDB:C3747_50g117"/>
<dbReference type="AlphaFoldDB" id="A0A2V2WXZ7"/>
<evidence type="ECO:0000256" key="1">
    <source>
        <dbReference type="SAM" id="MobiDB-lite"/>
    </source>
</evidence>
<feature type="region of interest" description="Disordered" evidence="1">
    <location>
        <begin position="408"/>
        <end position="469"/>
    </location>
</feature>
<dbReference type="Pfam" id="PF18168">
    <property type="entry name" value="PPL5"/>
    <property type="match status" value="2"/>
</dbReference>
<feature type="compositionally biased region" description="Basic and acidic residues" evidence="1">
    <location>
        <begin position="146"/>
        <end position="158"/>
    </location>
</feature>
<feature type="compositionally biased region" description="Low complexity" evidence="1">
    <location>
        <begin position="117"/>
        <end position="132"/>
    </location>
</feature>